<dbReference type="Proteomes" id="UP000479531">
    <property type="component" value="Unassembled WGS sequence"/>
</dbReference>
<dbReference type="SMART" id="SM00530">
    <property type="entry name" value="HTH_XRE"/>
    <property type="match status" value="1"/>
</dbReference>
<dbReference type="AlphaFoldDB" id="A0A6L6XD44"/>
<evidence type="ECO:0000313" key="3">
    <source>
        <dbReference type="Proteomes" id="UP000479531"/>
    </source>
</evidence>
<comment type="caution">
    <text evidence="2">The sequence shown here is derived from an EMBL/GenBank/DDBJ whole genome shotgun (WGS) entry which is preliminary data.</text>
</comment>
<accession>A0A6L6XD44</accession>
<dbReference type="RefSeq" id="WP_157350145.1">
    <property type="nucleotide sequence ID" value="NZ_WGGT01000004.1"/>
</dbReference>
<feature type="domain" description="HTH cro/C1-type" evidence="1">
    <location>
        <begin position="14"/>
        <end position="68"/>
    </location>
</feature>
<gene>
    <name evidence="2" type="ORF">GCK47_04635</name>
</gene>
<proteinExistence type="predicted"/>
<dbReference type="Gene3D" id="1.10.260.40">
    <property type="entry name" value="lambda repressor-like DNA-binding domains"/>
    <property type="match status" value="1"/>
</dbReference>
<dbReference type="InterPro" id="IPR010982">
    <property type="entry name" value="Lambda_DNA-bd_dom_sf"/>
</dbReference>
<dbReference type="Pfam" id="PF13443">
    <property type="entry name" value="HTH_26"/>
    <property type="match status" value="1"/>
</dbReference>
<dbReference type="SUPFAM" id="SSF47413">
    <property type="entry name" value="lambda repressor-like DNA-binding domains"/>
    <property type="match status" value="1"/>
</dbReference>
<dbReference type="InterPro" id="IPR001387">
    <property type="entry name" value="Cro/C1-type_HTH"/>
</dbReference>
<evidence type="ECO:0000259" key="1">
    <source>
        <dbReference type="PROSITE" id="PS50943"/>
    </source>
</evidence>
<protein>
    <submittedName>
        <fullName evidence="2">Helix-turn-helix domain-containing protein</fullName>
    </submittedName>
</protein>
<sequence length="142" mass="16550">MSGLGNKEIMAKNIRHYMELKGKDRNQICKDLGFKYTTFTDWINGNTYPRIDKIELMANYFGITKADLVEENGLSARDNRDIKKDLDNIMEKLTSKEYGPAAYDGEDLSEESMDLFRDELEIALKRLKLINKEKYNPNKNKK</sequence>
<evidence type="ECO:0000313" key="2">
    <source>
        <dbReference type="EMBL" id="MVQ45004.1"/>
    </source>
</evidence>
<dbReference type="GO" id="GO:0003677">
    <property type="term" value="F:DNA binding"/>
    <property type="evidence" value="ECO:0007669"/>
    <property type="project" value="InterPro"/>
</dbReference>
<organism evidence="2 3">
    <name type="scientific">Roseburia intestinalis</name>
    <dbReference type="NCBI Taxonomy" id="166486"/>
    <lineage>
        <taxon>Bacteria</taxon>
        <taxon>Bacillati</taxon>
        <taxon>Bacillota</taxon>
        <taxon>Clostridia</taxon>
        <taxon>Lachnospirales</taxon>
        <taxon>Lachnospiraceae</taxon>
        <taxon>Roseburia</taxon>
    </lineage>
</organism>
<name>A0A6L6XD44_9FIRM</name>
<dbReference type="EMBL" id="WGGT01000004">
    <property type="protein sequence ID" value="MVQ45004.1"/>
    <property type="molecule type" value="Genomic_DNA"/>
</dbReference>
<reference evidence="2 3" key="1">
    <citation type="submission" date="2019-10" db="EMBL/GenBank/DDBJ databases">
        <title>Roseburia spp. ameliorate alcoholic fatty liver via restoration of gut barrier function.</title>
        <authorList>
            <person name="Seo B."/>
            <person name="Ko G."/>
        </authorList>
    </citation>
    <scope>NUCLEOTIDE SEQUENCE [LARGE SCALE GENOMIC DNA]</scope>
    <source>
        <strain evidence="2 3">SNUG30017</strain>
    </source>
</reference>
<dbReference type="PROSITE" id="PS50943">
    <property type="entry name" value="HTH_CROC1"/>
    <property type="match status" value="1"/>
</dbReference>